<feature type="compositionally biased region" description="Basic and acidic residues" evidence="1">
    <location>
        <begin position="165"/>
        <end position="178"/>
    </location>
</feature>
<feature type="compositionally biased region" description="Basic and acidic residues" evidence="1">
    <location>
        <begin position="222"/>
        <end position="239"/>
    </location>
</feature>
<dbReference type="EMBL" id="JANTQA010000036">
    <property type="protein sequence ID" value="KAJ3436140.1"/>
    <property type="molecule type" value="Genomic_DNA"/>
</dbReference>
<feature type="compositionally biased region" description="Acidic residues" evidence="1">
    <location>
        <begin position="240"/>
        <end position="259"/>
    </location>
</feature>
<name>A0AAV7Z6A2_9EUKA</name>
<proteinExistence type="predicted"/>
<feature type="compositionally biased region" description="Basic residues" evidence="1">
    <location>
        <begin position="350"/>
        <end position="391"/>
    </location>
</feature>
<evidence type="ECO:0000313" key="3">
    <source>
        <dbReference type="Proteomes" id="UP001146793"/>
    </source>
</evidence>
<dbReference type="Proteomes" id="UP001146793">
    <property type="component" value="Unassembled WGS sequence"/>
</dbReference>
<organism evidence="2 3">
    <name type="scientific">Anaeramoeba flamelloides</name>
    <dbReference type="NCBI Taxonomy" id="1746091"/>
    <lineage>
        <taxon>Eukaryota</taxon>
        <taxon>Metamonada</taxon>
        <taxon>Anaeramoebidae</taxon>
        <taxon>Anaeramoeba</taxon>
    </lineage>
</organism>
<reference evidence="2" key="1">
    <citation type="submission" date="2022-08" db="EMBL/GenBank/DDBJ databases">
        <title>Novel sulphate-reducing endosymbionts in the free-living metamonad Anaeramoeba.</title>
        <authorList>
            <person name="Jerlstrom-Hultqvist J."/>
            <person name="Cepicka I."/>
            <person name="Gallot-Lavallee L."/>
            <person name="Salas-Leiva D."/>
            <person name="Curtis B.A."/>
            <person name="Zahonova K."/>
            <person name="Pipaliya S."/>
            <person name="Dacks J."/>
            <person name="Roger A.J."/>
        </authorList>
    </citation>
    <scope>NUCLEOTIDE SEQUENCE</scope>
    <source>
        <strain evidence="2">Busselton2</strain>
    </source>
</reference>
<feature type="compositionally biased region" description="Low complexity" evidence="1">
    <location>
        <begin position="191"/>
        <end position="201"/>
    </location>
</feature>
<feature type="compositionally biased region" description="Acidic residues" evidence="1">
    <location>
        <begin position="274"/>
        <end position="296"/>
    </location>
</feature>
<comment type="caution">
    <text evidence="2">The sequence shown here is derived from an EMBL/GenBank/DDBJ whole genome shotgun (WGS) entry which is preliminary data.</text>
</comment>
<accession>A0AAV7Z6A2</accession>
<feature type="region of interest" description="Disordered" evidence="1">
    <location>
        <begin position="160"/>
        <end position="391"/>
    </location>
</feature>
<evidence type="ECO:0000256" key="1">
    <source>
        <dbReference type="SAM" id="MobiDB-lite"/>
    </source>
</evidence>
<sequence>MEFRVFCPPKRKFIVFLQGQELFKDLKKNIKKIYKEIFSDEIKIKSIKKKENNELFEIPFSYDSLPIDHLFHDLQEIHINYNERETEKETETINFGKKLCKSNQSKRYEPLFNDSNLVELLLQNIQLLQKVSPLKPTQKEHNPRKRKVVRSIEKNSILQLINGTEKNEQKAKEKQEKDCGDEEDREKSESESGSENGSGSESDSDNEQSKLNLFDDQALEIVRGEEESENKTESEKSNEEIAEEVIEEAMGDTVEDNSEGEANNKDLDGFVVQEEGEDEDEDEEKEEEEGEGEDDNGNILLEINEKEEITTTNNTKRKRKIFQPNEEKSAITSKDPITTPHQKGKEHLSKRNNKSKSKSKSKHKKSKKKSKHRKSKHKKSKKKHKHKKKKH</sequence>
<dbReference type="AlphaFoldDB" id="A0AAV7Z6A2"/>
<gene>
    <name evidence="2" type="ORF">M0812_18192</name>
</gene>
<evidence type="ECO:0000313" key="2">
    <source>
        <dbReference type="EMBL" id="KAJ3436140.1"/>
    </source>
</evidence>
<protein>
    <submittedName>
        <fullName evidence="2">Uncharacterized protein</fullName>
    </submittedName>
</protein>
<feature type="compositionally biased region" description="Polar residues" evidence="1">
    <location>
        <begin position="330"/>
        <end position="341"/>
    </location>
</feature>